<protein>
    <submittedName>
        <fullName evidence="3">LCCL domain protein</fullName>
    </submittedName>
</protein>
<feature type="compositionally biased region" description="Gly residues" evidence="1">
    <location>
        <begin position="192"/>
        <end position="218"/>
    </location>
</feature>
<dbReference type="Gene3D" id="2.170.130.20">
    <property type="entry name" value="LCCL-like domain"/>
    <property type="match status" value="1"/>
</dbReference>
<dbReference type="GeneID" id="22914599"/>
<feature type="region of interest" description="Disordered" evidence="1">
    <location>
        <begin position="186"/>
        <end position="219"/>
    </location>
</feature>
<feature type="region of interest" description="Disordered" evidence="1">
    <location>
        <begin position="1466"/>
        <end position="1499"/>
    </location>
</feature>
<proteinExistence type="predicted"/>
<accession>A0A023B1F7</accession>
<dbReference type="EMBL" id="AFNH02000979">
    <property type="protein sequence ID" value="EZG47462.1"/>
    <property type="molecule type" value="Genomic_DNA"/>
</dbReference>
<dbReference type="RefSeq" id="XP_011132177.1">
    <property type="nucleotide sequence ID" value="XM_011133875.1"/>
</dbReference>
<reference evidence="3" key="1">
    <citation type="submission" date="2013-12" db="EMBL/GenBank/DDBJ databases">
        <authorList>
            <person name="Omoto C.K."/>
            <person name="Sibley D."/>
            <person name="Venepally P."/>
            <person name="Hadjithomas M."/>
            <person name="Karamycheva S."/>
            <person name="Brunk B."/>
            <person name="Roos D."/>
            <person name="Caler E."/>
            <person name="Lorenzi H."/>
        </authorList>
    </citation>
    <scope>NUCLEOTIDE SEQUENCE</scope>
</reference>
<feature type="region of interest" description="Disordered" evidence="1">
    <location>
        <begin position="1384"/>
        <end position="1404"/>
    </location>
</feature>
<comment type="caution">
    <text evidence="3">The sequence shown here is derived from an EMBL/GenBank/DDBJ whole genome shotgun (WGS) entry which is preliminary data.</text>
</comment>
<dbReference type="OMA" id="ITIEWEY"/>
<keyword evidence="4" id="KW-1185">Reference proteome</keyword>
<evidence type="ECO:0000259" key="2">
    <source>
        <dbReference type="Pfam" id="PF03815"/>
    </source>
</evidence>
<evidence type="ECO:0000313" key="3">
    <source>
        <dbReference type="EMBL" id="EZG47462.1"/>
    </source>
</evidence>
<feature type="domain" description="LCCL" evidence="2">
    <location>
        <begin position="661"/>
        <end position="744"/>
    </location>
</feature>
<dbReference type="InterPro" id="IPR036609">
    <property type="entry name" value="LCCL_sf"/>
</dbReference>
<evidence type="ECO:0000313" key="4">
    <source>
        <dbReference type="Proteomes" id="UP000019763"/>
    </source>
</evidence>
<evidence type="ECO:0000256" key="1">
    <source>
        <dbReference type="SAM" id="MobiDB-lite"/>
    </source>
</evidence>
<sequence length="1520" mass="163496">MIVSGVTAEDEEMCLVRAGESVLLSWCLDEIGRHAGNELWRLSSGSTSDGAGSVEKGPVIAEFVHALTGAVLQVARRNRVMLVPPEETESGRPRKRIVLSENNELVLEPELEEPMCVSLEGTPARSGVNRVLKKPISSSGADLSAEHPPELANDGNLETYWLSRTSKVRKFSVSLILSLEALDTEQDDSGQVSGGQVSGGQVSGGQVSGGQASGGGQSSGRKAYSFVVEWQRPASVFSLAGSTDGVHWVAIQTVYGNRQMKSSVTLNPLIHTYPFYKLELSTASKIASGGARLYQYGIKEIAVNFYPLALTVEPCEEARAHGDTRQFFFLVAVERFDRDLMDQTHAMTSAYDDQINALATSLSRLEDLDDPSPAENSNATVSSPMTMDTCQALMEDLKATARDQKESIQRIQGYLDSSKSLAASHTYPDRCSDRSKVRAQLRRENSQSSIYVDTKGYFSLKPRCMTGGPRSRQASTPSIVRVLCPSLIDESGSQSSNVGISLWTNNIRPGFSYVASIKSRQDISDGCSSLGMIPVRLSSVSMDFVAQLIQSTHVCAGLRPIFIPLAYAQDVVGTSWKDFSDADVTEIVSKLAGVDPSGGRIALSEEPLFGYDCEKFVFQNWSNARFGGVVCSEEVLPIEPSAAAVVLCTDTFSDIAFNDGNIVSCANDCVPRYLQLKDVSFINSLITGNNKNGYSAESSICFAAYHGNAIERDQDYTLLQIRVSEGSVDAFTGTTSNGLTSNGNSSPGYGSYKVSLVRSPCAEPGSEKLVNRLAAISDPVPPVANYDSITDQAQLVAASLGGATEWVYSPRDSNMNQLAVKAVVGKQAETYDSINDARTKAILKTNEEALMAARGKVKPLEIAAMSIWRHLERVSLRAATLFTNLNYKLSAVMTGYEGSKSQLTLYQKKSARVHGYNSFKWDAGLYENFYHQFASVSIPESSPESSLTGGSLMEGSVGNFANNTTAGSPAQLSVTLNNFGTYSLEDFAALNLGSLDSSALSDTSVIAYSPNSQYGVPVIPCPDGSGGTTYMFVGVLLSLRDVAAYDGVFSAKFFLPRDSFSQARARIGVIGKMRNAENLLAAVIENVDGGRAAIYSVQAGRETLLGAVPWAPGWTENAWFELALRSRRDRFALFVRDFGSEPPSPYVHLLTVQSELHAGSGSLGVVTNLPNAFVVSDMRYQAGNCQLPDQKFSDSTSVQTGAVVRADHRLVAPPVCSRLYEDWQNPSRHWSHTGPGVWRVAAIEGKRAVQQRISHQEESALVLRSPRRCERGTLQFSYYSPCPATVTVRFHHWFLTLSPDRVAAGAATAAVTRASSTYEMPLESWIDVRLSVSDTLLVFNDSNGHKLQASAEATVPAPGDVASVPKQDLATAAPLPDAAAAPIQDMSAQDTSAAPPPAELETSSLQATAFPVQTASSQPSLPLAIGVAGCGGTSFAALSLSPALPQDVFANTLVLPSLAPPPMMLQKHRTRQVGKSLSDSGRPDPRLVDSGRSSGETELVDSRSSNWLSLLSNRFVRSDL</sequence>
<gene>
    <name evidence="3" type="ORF">GNI_131280</name>
</gene>
<dbReference type="InterPro" id="IPR004043">
    <property type="entry name" value="LCCL"/>
</dbReference>
<dbReference type="Proteomes" id="UP000019763">
    <property type="component" value="Unassembled WGS sequence"/>
</dbReference>
<name>A0A023B1F7_GRENI</name>
<dbReference type="Pfam" id="PF03815">
    <property type="entry name" value="LCCL"/>
    <property type="match status" value="1"/>
</dbReference>
<dbReference type="VEuPathDB" id="CryptoDB:GNI_131280"/>
<organism evidence="3 4">
    <name type="scientific">Gregarina niphandrodes</name>
    <name type="common">Septate eugregarine</name>
    <dbReference type="NCBI Taxonomy" id="110365"/>
    <lineage>
        <taxon>Eukaryota</taxon>
        <taxon>Sar</taxon>
        <taxon>Alveolata</taxon>
        <taxon>Apicomplexa</taxon>
        <taxon>Conoidasida</taxon>
        <taxon>Gregarinasina</taxon>
        <taxon>Eugregarinorida</taxon>
        <taxon>Gregarinidae</taxon>
        <taxon>Gregarina</taxon>
    </lineage>
</organism>
<dbReference type="SUPFAM" id="SSF69848">
    <property type="entry name" value="LCCL domain"/>
    <property type="match status" value="1"/>
</dbReference>